<comment type="caution">
    <text evidence="6">The sequence shown here is derived from an EMBL/GenBank/DDBJ whole genome shotgun (WGS) entry which is preliminary data.</text>
</comment>
<dbReference type="SUPFAM" id="SSF52058">
    <property type="entry name" value="L domain-like"/>
    <property type="match status" value="1"/>
</dbReference>
<accession>A0A8J5KCM5</accession>
<evidence type="ECO:0000313" key="6">
    <source>
        <dbReference type="EMBL" id="KAG6484472.1"/>
    </source>
</evidence>
<organism evidence="6 7">
    <name type="scientific">Zingiber officinale</name>
    <name type="common">Ginger</name>
    <name type="synonym">Amomum zingiber</name>
    <dbReference type="NCBI Taxonomy" id="94328"/>
    <lineage>
        <taxon>Eukaryota</taxon>
        <taxon>Viridiplantae</taxon>
        <taxon>Streptophyta</taxon>
        <taxon>Embryophyta</taxon>
        <taxon>Tracheophyta</taxon>
        <taxon>Spermatophyta</taxon>
        <taxon>Magnoliopsida</taxon>
        <taxon>Liliopsida</taxon>
        <taxon>Zingiberales</taxon>
        <taxon>Zingiberaceae</taxon>
        <taxon>Zingiber</taxon>
    </lineage>
</organism>
<dbReference type="Pfam" id="PF14580">
    <property type="entry name" value="LRR_9"/>
    <property type="match status" value="1"/>
</dbReference>
<dbReference type="InterPro" id="IPR032675">
    <property type="entry name" value="LRR_dom_sf"/>
</dbReference>
<dbReference type="GO" id="GO:0005634">
    <property type="term" value="C:nucleus"/>
    <property type="evidence" value="ECO:0007669"/>
    <property type="project" value="UniProtKB-SubCell"/>
</dbReference>
<gene>
    <name evidence="6" type="ORF">ZIOFF_052990</name>
</gene>
<dbReference type="EMBL" id="JACMSC010000015">
    <property type="protein sequence ID" value="KAG6484472.1"/>
    <property type="molecule type" value="Genomic_DNA"/>
</dbReference>
<protein>
    <submittedName>
        <fullName evidence="6">Uncharacterized protein</fullName>
    </submittedName>
</protein>
<dbReference type="PANTHER" id="PTHR10552:SF6">
    <property type="entry name" value="U2 SMALL NUCLEAR RIBONUCLEOPROTEIN A"/>
    <property type="match status" value="1"/>
</dbReference>
<dbReference type="FunFam" id="3.80.10.10:FF:000026">
    <property type="entry name" value="U2 small nuclear ribonucleoprotein A"/>
    <property type="match status" value="1"/>
</dbReference>
<evidence type="ECO:0000256" key="2">
    <source>
        <dbReference type="ARBA" id="ARBA00022614"/>
    </source>
</evidence>
<evidence type="ECO:0000256" key="3">
    <source>
        <dbReference type="ARBA" id="ARBA00022737"/>
    </source>
</evidence>
<dbReference type="GO" id="GO:0000398">
    <property type="term" value="P:mRNA splicing, via spliceosome"/>
    <property type="evidence" value="ECO:0007669"/>
    <property type="project" value="InterPro"/>
</dbReference>
<evidence type="ECO:0000313" key="7">
    <source>
        <dbReference type="Proteomes" id="UP000734854"/>
    </source>
</evidence>
<comment type="similarity">
    <text evidence="5">Belongs to the U2 small nuclear ribonucleoprotein A family.</text>
</comment>
<dbReference type="AlphaFoldDB" id="A0A8J5KCM5"/>
<dbReference type="InterPro" id="IPR044640">
    <property type="entry name" value="RU2A"/>
</dbReference>
<name>A0A8J5KCM5_ZINOF</name>
<proteinExistence type="inferred from homology"/>
<evidence type="ECO:0000256" key="1">
    <source>
        <dbReference type="ARBA" id="ARBA00004123"/>
    </source>
</evidence>
<keyword evidence="7" id="KW-1185">Reference proteome</keyword>
<dbReference type="PROSITE" id="PS51450">
    <property type="entry name" value="LRR"/>
    <property type="match status" value="1"/>
</dbReference>
<evidence type="ECO:0000256" key="5">
    <source>
        <dbReference type="ARBA" id="ARBA00024196"/>
    </source>
</evidence>
<keyword evidence="4" id="KW-0539">Nucleus</keyword>
<sequence length="327" mass="37179">MVRLTADLIWKSPHFFNVIKERELDLRGNKIAVIENLGATEDQFDTIDLSDNEIVKLENFPYLNRLGTLLINNNRITRINLNLGEFLPKLHTLVLTNNRLVNLVEIDPLVSLPKLQFLSLLDNNITKKPNYRLYVIHRLKKLRLLDFRKVKQKERTEAERLFASKEAEEEAKKVVIPKTFTPVEVPTEPNVSQLEQPPKVTPTLEQITAIKLGIVPFVDLIICYMQAAIINSQTLEEVARLEKALKLGQIPEEFMNLGKETNASEDMVVDTVKVDDQNEGNEVQDNDQNEDVQPIEQTTTIVVEALGQYAKNHGLAADTTTVKGVYC</sequence>
<dbReference type="GO" id="GO:0030620">
    <property type="term" value="F:U2 snRNA binding"/>
    <property type="evidence" value="ECO:0007669"/>
    <property type="project" value="InterPro"/>
</dbReference>
<dbReference type="PANTHER" id="PTHR10552">
    <property type="entry name" value="U2 SMALL NUCLEAR RIBONUCLEOPROTEIN A"/>
    <property type="match status" value="1"/>
</dbReference>
<keyword evidence="3" id="KW-0677">Repeat</keyword>
<dbReference type="Proteomes" id="UP000734854">
    <property type="component" value="Unassembled WGS sequence"/>
</dbReference>
<reference evidence="6 7" key="1">
    <citation type="submission" date="2020-08" db="EMBL/GenBank/DDBJ databases">
        <title>Plant Genome Project.</title>
        <authorList>
            <person name="Zhang R.-G."/>
        </authorList>
    </citation>
    <scope>NUCLEOTIDE SEQUENCE [LARGE SCALE GENOMIC DNA]</scope>
    <source>
        <tissue evidence="6">Rhizome</tissue>
    </source>
</reference>
<dbReference type="InterPro" id="IPR001611">
    <property type="entry name" value="Leu-rich_rpt"/>
</dbReference>
<comment type="subcellular location">
    <subcellularLocation>
        <location evidence="1">Nucleus</location>
    </subcellularLocation>
</comment>
<dbReference type="Gene3D" id="3.80.10.10">
    <property type="entry name" value="Ribonuclease Inhibitor"/>
    <property type="match status" value="1"/>
</dbReference>
<keyword evidence="2" id="KW-0433">Leucine-rich repeat</keyword>
<evidence type="ECO:0000256" key="4">
    <source>
        <dbReference type="ARBA" id="ARBA00023242"/>
    </source>
</evidence>